<keyword evidence="3" id="KW-1185">Reference proteome</keyword>
<protein>
    <submittedName>
        <fullName evidence="2">Uncharacterized protein</fullName>
    </submittedName>
</protein>
<keyword evidence="1" id="KW-1133">Transmembrane helix</keyword>
<dbReference type="EMBL" id="ML978212">
    <property type="protein sequence ID" value="KAF2028472.1"/>
    <property type="molecule type" value="Genomic_DNA"/>
</dbReference>
<dbReference type="AlphaFoldDB" id="A0A9P4LLA7"/>
<keyword evidence="1" id="KW-0812">Transmembrane</keyword>
<evidence type="ECO:0000313" key="2">
    <source>
        <dbReference type="EMBL" id="KAF2028472.1"/>
    </source>
</evidence>
<dbReference type="Proteomes" id="UP000799777">
    <property type="component" value="Unassembled WGS sequence"/>
</dbReference>
<dbReference type="OrthoDB" id="3692311at2759"/>
<evidence type="ECO:0000256" key="1">
    <source>
        <dbReference type="SAM" id="Phobius"/>
    </source>
</evidence>
<accession>A0A9P4LLA7</accession>
<organism evidence="2 3">
    <name type="scientific">Setomelanomma holmii</name>
    <dbReference type="NCBI Taxonomy" id="210430"/>
    <lineage>
        <taxon>Eukaryota</taxon>
        <taxon>Fungi</taxon>
        <taxon>Dikarya</taxon>
        <taxon>Ascomycota</taxon>
        <taxon>Pezizomycotina</taxon>
        <taxon>Dothideomycetes</taxon>
        <taxon>Pleosporomycetidae</taxon>
        <taxon>Pleosporales</taxon>
        <taxon>Pleosporineae</taxon>
        <taxon>Phaeosphaeriaceae</taxon>
        <taxon>Setomelanomma</taxon>
    </lineage>
</organism>
<sequence>MMQTLEKLLRSQSFVSAIGTAITLRSITTISVPLLLIWSLSPLGGQSSLRMLSEANRTIPDSGTVYYAHPEAPFNLNQNSSWFSVVPTALLASLAASGESREGPIDLWKHPKMPRLDKIELKTNDSDIRTEGEWQPVGSNHSYSSLLGINVQGLTLQTRSRMDVNHTYMTVDCKLRYRDNLTNVLRNLTAPTICVRPILPITNGTNANGTATDDITAGYTLRNTTVWFQDQELTKTNEFMFKYGFDLNSSNDKIIRCDSSEEVNIMQRIYFLYGQRSVKTKMMHVYDCTPRFYSVNARLDCRSDVCVVDRVRRIPNKYIGSPSKECVRGFRLADDDRAWRQLPCLATVPKLLKDFVDFLVMATTSYPAPLDVSRYSIFDDFILGGNETYPTKPEDRDLDNVSDVLMSQRLTLVLNAFWQAASWGPLTTRMDPFNKPNADELRADFKYTVKGMEPKGEISNTTATIEWTIPVYRANVYWCMTLLFTTGILISFAVLNLGMSCYTIAPDLFSYAASMTRGNPYTDIPAGGTALGGTERSRLLKNLKVQVADVRPGDDVGYVALRSVDRRSEFDRGRLRKGRMYE</sequence>
<proteinExistence type="predicted"/>
<feature type="transmembrane region" description="Helical" evidence="1">
    <location>
        <begin position="475"/>
        <end position="495"/>
    </location>
</feature>
<keyword evidence="1" id="KW-0472">Membrane</keyword>
<name>A0A9P4LLA7_9PLEO</name>
<gene>
    <name evidence="2" type="ORF">EK21DRAFT_113809</name>
</gene>
<reference evidence="2" key="1">
    <citation type="journal article" date="2020" name="Stud. Mycol.">
        <title>101 Dothideomycetes genomes: a test case for predicting lifestyles and emergence of pathogens.</title>
        <authorList>
            <person name="Haridas S."/>
            <person name="Albert R."/>
            <person name="Binder M."/>
            <person name="Bloem J."/>
            <person name="Labutti K."/>
            <person name="Salamov A."/>
            <person name="Andreopoulos B."/>
            <person name="Baker S."/>
            <person name="Barry K."/>
            <person name="Bills G."/>
            <person name="Bluhm B."/>
            <person name="Cannon C."/>
            <person name="Castanera R."/>
            <person name="Culley D."/>
            <person name="Daum C."/>
            <person name="Ezra D."/>
            <person name="Gonzalez J."/>
            <person name="Henrissat B."/>
            <person name="Kuo A."/>
            <person name="Liang C."/>
            <person name="Lipzen A."/>
            <person name="Lutzoni F."/>
            <person name="Magnuson J."/>
            <person name="Mondo S."/>
            <person name="Nolan M."/>
            <person name="Ohm R."/>
            <person name="Pangilinan J."/>
            <person name="Park H.-J."/>
            <person name="Ramirez L."/>
            <person name="Alfaro M."/>
            <person name="Sun H."/>
            <person name="Tritt A."/>
            <person name="Yoshinaga Y."/>
            <person name="Zwiers L.-H."/>
            <person name="Turgeon B."/>
            <person name="Goodwin S."/>
            <person name="Spatafora J."/>
            <person name="Crous P."/>
            <person name="Grigoriev I."/>
        </authorList>
    </citation>
    <scope>NUCLEOTIDE SEQUENCE</scope>
    <source>
        <strain evidence="2">CBS 110217</strain>
    </source>
</reference>
<evidence type="ECO:0000313" key="3">
    <source>
        <dbReference type="Proteomes" id="UP000799777"/>
    </source>
</evidence>
<comment type="caution">
    <text evidence="2">The sequence shown here is derived from an EMBL/GenBank/DDBJ whole genome shotgun (WGS) entry which is preliminary data.</text>
</comment>